<organism evidence="2 3">
    <name type="scientific">Metarhizium album (strain ARSEF 1941)</name>
    <dbReference type="NCBI Taxonomy" id="1081103"/>
    <lineage>
        <taxon>Eukaryota</taxon>
        <taxon>Fungi</taxon>
        <taxon>Dikarya</taxon>
        <taxon>Ascomycota</taxon>
        <taxon>Pezizomycotina</taxon>
        <taxon>Sordariomycetes</taxon>
        <taxon>Hypocreomycetidae</taxon>
        <taxon>Hypocreales</taxon>
        <taxon>Clavicipitaceae</taxon>
        <taxon>Metarhizium</taxon>
    </lineage>
</organism>
<accession>A0A0B2WG77</accession>
<feature type="region of interest" description="Disordered" evidence="1">
    <location>
        <begin position="56"/>
        <end position="78"/>
    </location>
</feature>
<evidence type="ECO:0000256" key="1">
    <source>
        <dbReference type="SAM" id="MobiDB-lite"/>
    </source>
</evidence>
<keyword evidence="3" id="KW-1185">Reference proteome</keyword>
<dbReference type="STRING" id="1081103.A0A0B2WG77"/>
<proteinExistence type="predicted"/>
<sequence>MFNAVHNAGSSVHHNGMSLFLATVPEGVLFHHGTTRPESPSDPDRLAYEIEHAEGFTRSFGGPPRQTKPHPEPMPGGAANEQKIIGRTTHLSDHETGWLHVYRTSRPLQFLYVDGMSGGKSANGTPDTQDYLLRSDPSYGKAEREASPTIDLGERKRAQSLCKLCKEWNLQGIIRMEAGFEIIKCNFTDGMDQVQVFRRPGSRGRGKLWAETQHFEYLRGVAERNFDIRSSRTVVDYSSTVSAFFFPVNLANPDPKRPDLPRLSEASHAELVALKRIFNGHY</sequence>
<dbReference type="RefSeq" id="XP_040676067.1">
    <property type="nucleotide sequence ID" value="XM_040826026.1"/>
</dbReference>
<evidence type="ECO:0000313" key="3">
    <source>
        <dbReference type="Proteomes" id="UP000030816"/>
    </source>
</evidence>
<dbReference type="HOGENOM" id="CLU_987241_0_0_1"/>
<evidence type="ECO:0000313" key="2">
    <source>
        <dbReference type="EMBL" id="KHN95001.1"/>
    </source>
</evidence>
<comment type="caution">
    <text evidence="2">The sequence shown here is derived from an EMBL/GenBank/DDBJ whole genome shotgun (WGS) entry which is preliminary data.</text>
</comment>
<dbReference type="PANTHER" id="PTHR35204:SF1">
    <property type="entry name" value="ENTEROTOXIN"/>
    <property type="match status" value="1"/>
</dbReference>
<dbReference type="EMBL" id="AZHE01000028">
    <property type="protein sequence ID" value="KHN95001.1"/>
    <property type="molecule type" value="Genomic_DNA"/>
</dbReference>
<dbReference type="GeneID" id="63741683"/>
<gene>
    <name evidence="2" type="ORF">MAM_07228</name>
</gene>
<dbReference type="PANTHER" id="PTHR35204">
    <property type="entry name" value="YALI0A21131P"/>
    <property type="match status" value="1"/>
</dbReference>
<name>A0A0B2WG77_METAS</name>
<reference evidence="2 3" key="1">
    <citation type="journal article" date="2014" name="Proc. Natl. Acad. Sci. U.S.A.">
        <title>Trajectory and genomic determinants of fungal-pathogen speciation and host adaptation.</title>
        <authorList>
            <person name="Hu X."/>
            <person name="Xiao G."/>
            <person name="Zheng P."/>
            <person name="Shang Y."/>
            <person name="Su Y."/>
            <person name="Zhang X."/>
            <person name="Liu X."/>
            <person name="Zhan S."/>
            <person name="St Leger R.J."/>
            <person name="Wang C."/>
        </authorList>
    </citation>
    <scope>NUCLEOTIDE SEQUENCE [LARGE SCALE GENOMIC DNA]</scope>
    <source>
        <strain evidence="2 3">ARSEF 1941</strain>
    </source>
</reference>
<dbReference type="Proteomes" id="UP000030816">
    <property type="component" value="Unassembled WGS sequence"/>
</dbReference>
<dbReference type="InterPro" id="IPR038921">
    <property type="entry name" value="YOR389W-like"/>
</dbReference>
<dbReference type="OrthoDB" id="10261782at2759"/>
<dbReference type="AlphaFoldDB" id="A0A0B2WG77"/>
<protein>
    <submittedName>
        <fullName evidence="2">Uncharacterized protein</fullName>
    </submittedName>
</protein>